<dbReference type="InterPro" id="IPR006043">
    <property type="entry name" value="NCS2"/>
</dbReference>
<dbReference type="Proteomes" id="UP000253688">
    <property type="component" value="Unassembled WGS sequence"/>
</dbReference>
<keyword evidence="3" id="KW-0813">Transport</keyword>
<keyword evidence="5 7" id="KW-1133">Transmembrane helix</keyword>
<proteinExistence type="inferred from homology"/>
<feature type="non-terminal residue" evidence="8">
    <location>
        <position position="87"/>
    </location>
</feature>
<comment type="subcellular location">
    <subcellularLocation>
        <location evidence="1">Membrane</location>
        <topology evidence="1">Multi-pass membrane protein</topology>
    </subcellularLocation>
</comment>
<evidence type="ECO:0000313" key="9">
    <source>
        <dbReference type="Proteomes" id="UP000253688"/>
    </source>
</evidence>
<accession>A0A365PGT1</accession>
<evidence type="ECO:0000313" key="8">
    <source>
        <dbReference type="EMBL" id="RBA45257.1"/>
    </source>
</evidence>
<dbReference type="EMBL" id="QEWH01000072">
    <property type="protein sequence ID" value="RBA45257.1"/>
    <property type="molecule type" value="Genomic_DNA"/>
</dbReference>
<sequence length="87" mass="9258">MTNTITANNLKPSSMIFLSIQHVLVMYAGAVSIPLIVGGALGLSTAEIAFLITADLFVCGIATLIQTIGFKNVGIRFPIMMGEPYRV</sequence>
<evidence type="ECO:0000256" key="5">
    <source>
        <dbReference type="ARBA" id="ARBA00022989"/>
    </source>
</evidence>
<dbReference type="RefSeq" id="WP_272939456.1">
    <property type="nucleotide sequence ID" value="NZ_QDFG01000122.1"/>
</dbReference>
<organism evidence="8 9">
    <name type="scientific">Acinetobacter junii</name>
    <dbReference type="NCBI Taxonomy" id="40215"/>
    <lineage>
        <taxon>Bacteria</taxon>
        <taxon>Pseudomonadati</taxon>
        <taxon>Pseudomonadota</taxon>
        <taxon>Gammaproteobacteria</taxon>
        <taxon>Moraxellales</taxon>
        <taxon>Moraxellaceae</taxon>
        <taxon>Acinetobacter</taxon>
    </lineage>
</organism>
<protein>
    <submittedName>
        <fullName evidence="8">Purine permease</fullName>
    </submittedName>
</protein>
<evidence type="ECO:0000256" key="7">
    <source>
        <dbReference type="SAM" id="Phobius"/>
    </source>
</evidence>
<keyword evidence="6 7" id="KW-0472">Membrane</keyword>
<dbReference type="PANTHER" id="PTHR42810">
    <property type="entry name" value="PURINE PERMEASE C1399.01C-RELATED"/>
    <property type="match status" value="1"/>
</dbReference>
<evidence type="ECO:0000256" key="6">
    <source>
        <dbReference type="ARBA" id="ARBA00023136"/>
    </source>
</evidence>
<dbReference type="PANTHER" id="PTHR42810:SF4">
    <property type="entry name" value="URIC ACID TRANSPORTER UACT"/>
    <property type="match status" value="1"/>
</dbReference>
<evidence type="ECO:0000256" key="3">
    <source>
        <dbReference type="ARBA" id="ARBA00022448"/>
    </source>
</evidence>
<gene>
    <name evidence="8" type="ORF">DC346_12345</name>
</gene>
<comment type="similarity">
    <text evidence="2">Belongs to the nucleobase:cation symporter-2 (NCS2) (TC 2.A.40) family.</text>
</comment>
<evidence type="ECO:0000256" key="4">
    <source>
        <dbReference type="ARBA" id="ARBA00022692"/>
    </source>
</evidence>
<dbReference type="AlphaFoldDB" id="A0A365PGT1"/>
<feature type="transmembrane region" description="Helical" evidence="7">
    <location>
        <begin position="20"/>
        <end position="42"/>
    </location>
</feature>
<comment type="caution">
    <text evidence="8">The sequence shown here is derived from an EMBL/GenBank/DDBJ whole genome shotgun (WGS) entry which is preliminary data.</text>
</comment>
<evidence type="ECO:0000256" key="1">
    <source>
        <dbReference type="ARBA" id="ARBA00004141"/>
    </source>
</evidence>
<reference evidence="8 9" key="1">
    <citation type="submission" date="2018-04" db="EMBL/GenBank/DDBJ databases">
        <title>Acinetobacter junii Genome sequencing and assembly.</title>
        <authorList>
            <person name="Su J."/>
            <person name="Rensing C."/>
            <person name="Mazhar H.S."/>
        </authorList>
    </citation>
    <scope>NUCLEOTIDE SEQUENCE [LARGE SCALE GENOMIC DNA]</scope>
    <source>
        <strain evidence="8 9">SC22</strain>
    </source>
</reference>
<dbReference type="Pfam" id="PF00860">
    <property type="entry name" value="Xan_ur_permease"/>
    <property type="match status" value="1"/>
</dbReference>
<dbReference type="GO" id="GO:0005886">
    <property type="term" value="C:plasma membrane"/>
    <property type="evidence" value="ECO:0007669"/>
    <property type="project" value="TreeGrafter"/>
</dbReference>
<keyword evidence="4 7" id="KW-0812">Transmembrane</keyword>
<dbReference type="GO" id="GO:0042907">
    <property type="term" value="F:xanthine transmembrane transporter activity"/>
    <property type="evidence" value="ECO:0007669"/>
    <property type="project" value="TreeGrafter"/>
</dbReference>
<feature type="transmembrane region" description="Helical" evidence="7">
    <location>
        <begin position="48"/>
        <end position="70"/>
    </location>
</feature>
<evidence type="ECO:0000256" key="2">
    <source>
        <dbReference type="ARBA" id="ARBA00008821"/>
    </source>
</evidence>
<name>A0A365PGT1_ACIJU</name>